<dbReference type="Proteomes" id="UP000244223">
    <property type="component" value="Unassembled WGS sequence"/>
</dbReference>
<evidence type="ECO:0000313" key="7">
    <source>
        <dbReference type="Proteomes" id="UP000244223"/>
    </source>
</evidence>
<reference evidence="6 7" key="1">
    <citation type="submission" date="2018-04" db="EMBL/GenBank/DDBJ databases">
        <title>Genomic Encyclopedia of Archaeal and Bacterial Type Strains, Phase II (KMG-II): from individual species to whole genera.</title>
        <authorList>
            <person name="Goeker M."/>
        </authorList>
    </citation>
    <scope>NUCLEOTIDE SEQUENCE [LARGE SCALE GENOMIC DNA]</scope>
    <source>
        <strain evidence="6 7">DSM 5822</strain>
    </source>
</reference>
<keyword evidence="2" id="KW-0808">Transferase</keyword>
<dbReference type="InterPro" id="IPR050134">
    <property type="entry name" value="NAD-dep_sirtuin_deacylases"/>
</dbReference>
<feature type="binding site" evidence="4">
    <location>
        <position position="136"/>
    </location>
    <ligand>
        <name>Zn(2+)</name>
        <dbReference type="ChEBI" id="CHEBI:29105"/>
    </ligand>
</feature>
<dbReference type="EC" id="2.3.1.286" evidence="1"/>
<protein>
    <recommendedName>
        <fullName evidence="1">protein acetyllysine N-acetyltransferase</fullName>
        <ecNumber evidence="1">2.3.1.286</ecNumber>
    </recommendedName>
</protein>
<evidence type="ECO:0000256" key="1">
    <source>
        <dbReference type="ARBA" id="ARBA00012928"/>
    </source>
</evidence>
<proteinExistence type="predicted"/>
<feature type="active site" description="Proton acceptor" evidence="4">
    <location>
        <position position="125"/>
    </location>
</feature>
<dbReference type="InterPro" id="IPR026590">
    <property type="entry name" value="Ssirtuin_cat_dom"/>
</dbReference>
<dbReference type="InterPro" id="IPR029035">
    <property type="entry name" value="DHS-like_NAD/FAD-binding_dom"/>
</dbReference>
<dbReference type="Pfam" id="PF02146">
    <property type="entry name" value="SIR2"/>
    <property type="match status" value="1"/>
</dbReference>
<feature type="binding site" evidence="4">
    <location>
        <position position="133"/>
    </location>
    <ligand>
        <name>Zn(2+)</name>
        <dbReference type="ChEBI" id="CHEBI:29105"/>
    </ligand>
</feature>
<dbReference type="GO" id="GO:0017136">
    <property type="term" value="F:histone deacetylase activity, NAD-dependent"/>
    <property type="evidence" value="ECO:0007669"/>
    <property type="project" value="TreeGrafter"/>
</dbReference>
<evidence type="ECO:0000256" key="3">
    <source>
        <dbReference type="ARBA" id="ARBA00023027"/>
    </source>
</evidence>
<keyword evidence="4" id="KW-0862">Zinc</keyword>
<evidence type="ECO:0000256" key="4">
    <source>
        <dbReference type="PROSITE-ProRule" id="PRU00236"/>
    </source>
</evidence>
<feature type="binding site" evidence="4">
    <location>
        <position position="159"/>
    </location>
    <ligand>
        <name>Zn(2+)</name>
        <dbReference type="ChEBI" id="CHEBI:29105"/>
    </ligand>
</feature>
<evidence type="ECO:0000313" key="6">
    <source>
        <dbReference type="EMBL" id="PTQ90167.1"/>
    </source>
</evidence>
<keyword evidence="4" id="KW-0479">Metal-binding</keyword>
<comment type="caution">
    <text evidence="6">The sequence shown here is derived from an EMBL/GenBank/DDBJ whole genome shotgun (WGS) entry which is preliminary data.</text>
</comment>
<evidence type="ECO:0000256" key="2">
    <source>
        <dbReference type="ARBA" id="ARBA00022679"/>
    </source>
</evidence>
<dbReference type="PANTHER" id="PTHR11085:SF4">
    <property type="entry name" value="NAD-DEPENDENT PROTEIN DEACYLASE"/>
    <property type="match status" value="1"/>
</dbReference>
<dbReference type="CDD" id="cd01407">
    <property type="entry name" value="SIR2-fam"/>
    <property type="match status" value="1"/>
</dbReference>
<dbReference type="NCBIfam" id="NF001753">
    <property type="entry name" value="PRK00481.1-3"/>
    <property type="match status" value="1"/>
</dbReference>
<dbReference type="AlphaFoldDB" id="A0A2T5J194"/>
<dbReference type="EMBL" id="QAON01000004">
    <property type="protein sequence ID" value="PTQ90167.1"/>
    <property type="molecule type" value="Genomic_DNA"/>
</dbReference>
<feature type="domain" description="Deacetylase sirtuin-type" evidence="5">
    <location>
        <begin position="1"/>
        <end position="256"/>
    </location>
</feature>
<dbReference type="RefSeq" id="WP_107865161.1">
    <property type="nucleotide sequence ID" value="NZ_QAON01000004.1"/>
</dbReference>
<dbReference type="InterPro" id="IPR003000">
    <property type="entry name" value="Sirtuin"/>
</dbReference>
<sequence>MTTPLSSAQQLIKSAKSVLFITGAGLSADSGLPTYRGVGGLYEGQRTDEGYAIETALSASMFRRHPEITWKYLWQIGSACYQAKFNQGHTIIAEIEKNKPNTWVLTQNIDGFHHQAGSKNLIEIHGRAERLYCLDCDFQSTAEQLLANYQQTINLPPQCPQCGGLIRPDVVLFEEMLPEKALSQLYQLLETMPFDMVVVVGTSAQFPYIQQPVVIAKQLAIPVIEINPIDSELSHLATYHLRGGAAEMLTKLWKMA</sequence>
<dbReference type="GO" id="GO:0046872">
    <property type="term" value="F:metal ion binding"/>
    <property type="evidence" value="ECO:0007669"/>
    <property type="project" value="UniProtKB-KW"/>
</dbReference>
<organism evidence="6 7">
    <name type="scientific">Agitococcus lubricus</name>
    <dbReference type="NCBI Taxonomy" id="1077255"/>
    <lineage>
        <taxon>Bacteria</taxon>
        <taxon>Pseudomonadati</taxon>
        <taxon>Pseudomonadota</taxon>
        <taxon>Gammaproteobacteria</taxon>
        <taxon>Moraxellales</taxon>
        <taxon>Moraxellaceae</taxon>
        <taxon>Agitococcus</taxon>
    </lineage>
</organism>
<dbReference type="PANTHER" id="PTHR11085">
    <property type="entry name" value="NAD-DEPENDENT PROTEIN DEACYLASE SIRTUIN-5, MITOCHONDRIAL-RELATED"/>
    <property type="match status" value="1"/>
</dbReference>
<dbReference type="SUPFAM" id="SSF52467">
    <property type="entry name" value="DHS-like NAD/FAD-binding domain"/>
    <property type="match status" value="1"/>
</dbReference>
<feature type="binding site" evidence="4">
    <location>
        <position position="162"/>
    </location>
    <ligand>
        <name>Zn(2+)</name>
        <dbReference type="ChEBI" id="CHEBI:29105"/>
    </ligand>
</feature>
<dbReference type="GO" id="GO:0070403">
    <property type="term" value="F:NAD+ binding"/>
    <property type="evidence" value="ECO:0007669"/>
    <property type="project" value="InterPro"/>
</dbReference>
<dbReference type="OrthoDB" id="9800582at2"/>
<evidence type="ECO:0000259" key="5">
    <source>
        <dbReference type="PROSITE" id="PS50305"/>
    </source>
</evidence>
<dbReference type="Gene3D" id="3.30.1600.10">
    <property type="entry name" value="SIR2/SIRT2 'Small Domain"/>
    <property type="match status" value="1"/>
</dbReference>
<name>A0A2T5J194_9GAMM</name>
<dbReference type="Gene3D" id="3.40.50.1220">
    <property type="entry name" value="TPP-binding domain"/>
    <property type="match status" value="1"/>
</dbReference>
<keyword evidence="3" id="KW-0520">NAD</keyword>
<dbReference type="PROSITE" id="PS50305">
    <property type="entry name" value="SIRTUIN"/>
    <property type="match status" value="1"/>
</dbReference>
<accession>A0A2T5J194</accession>
<gene>
    <name evidence="6" type="ORF">C8N29_104212</name>
</gene>
<dbReference type="InterPro" id="IPR026591">
    <property type="entry name" value="Sirtuin_cat_small_dom_sf"/>
</dbReference>
<keyword evidence="7" id="KW-1185">Reference proteome</keyword>